<dbReference type="NCBIfam" id="TIGR01726">
    <property type="entry name" value="HEQRo_perm_3TM"/>
    <property type="match status" value="1"/>
</dbReference>
<feature type="transmembrane region" description="Helical" evidence="8">
    <location>
        <begin position="20"/>
        <end position="43"/>
    </location>
</feature>
<evidence type="ECO:0000256" key="5">
    <source>
        <dbReference type="ARBA" id="ARBA00022970"/>
    </source>
</evidence>
<evidence type="ECO:0000313" key="9">
    <source>
        <dbReference type="EMBL" id="MDN4122390.1"/>
    </source>
</evidence>
<accession>A0ABT8EMR1</accession>
<evidence type="ECO:0000256" key="7">
    <source>
        <dbReference type="ARBA" id="ARBA00023136"/>
    </source>
</evidence>
<keyword evidence="2" id="KW-0813">Transport</keyword>
<evidence type="ECO:0000256" key="8">
    <source>
        <dbReference type="SAM" id="Phobius"/>
    </source>
</evidence>
<dbReference type="InterPro" id="IPR043429">
    <property type="entry name" value="ArtM/GltK/GlnP/TcyL/YhdX-like"/>
</dbReference>
<dbReference type="Gene3D" id="1.10.3720.10">
    <property type="entry name" value="MetI-like"/>
    <property type="match status" value="1"/>
</dbReference>
<proteinExistence type="predicted"/>
<comment type="caution">
    <text evidence="9">The sequence shown here is derived from an EMBL/GenBank/DDBJ whole genome shotgun (WGS) entry which is preliminary data.</text>
</comment>
<evidence type="ECO:0000256" key="6">
    <source>
        <dbReference type="ARBA" id="ARBA00022989"/>
    </source>
</evidence>
<keyword evidence="5" id="KW-0029">Amino-acid transport</keyword>
<dbReference type="RefSeq" id="WP_266123390.1">
    <property type="nucleotide sequence ID" value="NZ_JAJHNU010000004.1"/>
</dbReference>
<name>A0ABT8EMR1_9BURK</name>
<gene>
    <name evidence="9" type="ORF">LMS43_13935</name>
</gene>
<sequence length="88" mass="9739">MDFDFGVIPQYWPLFINGLLVTIQVSALGVLLGTGLGIVILLIRQCSVWPARWLANIYLSFFRGTPVIVLALCHFAASVQNDLTAFNQ</sequence>
<dbReference type="PANTHER" id="PTHR30614">
    <property type="entry name" value="MEMBRANE COMPONENT OF AMINO ACID ABC TRANSPORTER"/>
    <property type="match status" value="1"/>
</dbReference>
<keyword evidence="3" id="KW-1003">Cell membrane</keyword>
<keyword evidence="10" id="KW-1185">Reference proteome</keyword>
<comment type="subcellular location">
    <subcellularLocation>
        <location evidence="1">Cell inner membrane</location>
        <topology evidence="1">Multi-pass membrane protein</topology>
    </subcellularLocation>
</comment>
<evidence type="ECO:0000256" key="1">
    <source>
        <dbReference type="ARBA" id="ARBA00004429"/>
    </source>
</evidence>
<evidence type="ECO:0000256" key="3">
    <source>
        <dbReference type="ARBA" id="ARBA00022475"/>
    </source>
</evidence>
<keyword evidence="6 8" id="KW-1133">Transmembrane helix</keyword>
<reference evidence="9" key="1">
    <citation type="submission" date="2021-11" db="EMBL/GenBank/DDBJ databases">
        <title>Draft genome sequence of Alcaligenes endophyticus type strain CCUG 75668T.</title>
        <authorList>
            <person name="Salva-Serra F."/>
            <person name="Duran R.E."/>
            <person name="Seeger M."/>
            <person name="Moore E.R.B."/>
            <person name="Jaen-Luchoro D."/>
        </authorList>
    </citation>
    <scope>NUCLEOTIDE SEQUENCE</scope>
    <source>
        <strain evidence="9">CCUG 75668</strain>
    </source>
</reference>
<dbReference type="EMBL" id="JAJHNU010000004">
    <property type="protein sequence ID" value="MDN4122390.1"/>
    <property type="molecule type" value="Genomic_DNA"/>
</dbReference>
<dbReference type="Proteomes" id="UP001168613">
    <property type="component" value="Unassembled WGS sequence"/>
</dbReference>
<keyword evidence="7 8" id="KW-0472">Membrane</keyword>
<protein>
    <submittedName>
        <fullName evidence="9">ABC transporter permease subunit</fullName>
    </submittedName>
</protein>
<dbReference type="PANTHER" id="PTHR30614:SF0">
    <property type="entry name" value="L-CYSTINE TRANSPORT SYSTEM PERMEASE PROTEIN TCYL"/>
    <property type="match status" value="1"/>
</dbReference>
<dbReference type="InterPro" id="IPR035906">
    <property type="entry name" value="MetI-like_sf"/>
</dbReference>
<evidence type="ECO:0000256" key="4">
    <source>
        <dbReference type="ARBA" id="ARBA00022692"/>
    </source>
</evidence>
<dbReference type="SUPFAM" id="SSF161098">
    <property type="entry name" value="MetI-like"/>
    <property type="match status" value="1"/>
</dbReference>
<feature type="transmembrane region" description="Helical" evidence="8">
    <location>
        <begin position="55"/>
        <end position="77"/>
    </location>
</feature>
<organism evidence="9 10">
    <name type="scientific">Alcaligenes endophyticus</name>
    <dbReference type="NCBI Taxonomy" id="1929088"/>
    <lineage>
        <taxon>Bacteria</taxon>
        <taxon>Pseudomonadati</taxon>
        <taxon>Pseudomonadota</taxon>
        <taxon>Betaproteobacteria</taxon>
        <taxon>Burkholderiales</taxon>
        <taxon>Alcaligenaceae</taxon>
        <taxon>Alcaligenes</taxon>
    </lineage>
</organism>
<keyword evidence="4 8" id="KW-0812">Transmembrane</keyword>
<dbReference type="InterPro" id="IPR010065">
    <property type="entry name" value="AA_ABC_transptr_permease_3TM"/>
</dbReference>
<evidence type="ECO:0000313" key="10">
    <source>
        <dbReference type="Proteomes" id="UP001168613"/>
    </source>
</evidence>
<evidence type="ECO:0000256" key="2">
    <source>
        <dbReference type="ARBA" id="ARBA00022448"/>
    </source>
</evidence>